<dbReference type="Pfam" id="PF13519">
    <property type="entry name" value="VWA_2"/>
    <property type="match status" value="1"/>
</dbReference>
<dbReference type="SMART" id="SM00382">
    <property type="entry name" value="AAA"/>
    <property type="match status" value="1"/>
</dbReference>
<evidence type="ECO:0000256" key="1">
    <source>
        <dbReference type="ARBA" id="ARBA00005799"/>
    </source>
</evidence>
<dbReference type="EMBL" id="FQXP01000011">
    <property type="protein sequence ID" value="SHI06233.1"/>
    <property type="molecule type" value="Genomic_DNA"/>
</dbReference>
<organism evidence="4 5">
    <name type="scientific">Clostridium collagenovorans DSM 3089</name>
    <dbReference type="NCBI Taxonomy" id="1121306"/>
    <lineage>
        <taxon>Bacteria</taxon>
        <taxon>Bacillati</taxon>
        <taxon>Bacillota</taxon>
        <taxon>Clostridia</taxon>
        <taxon>Eubacteriales</taxon>
        <taxon>Clostridiaceae</taxon>
        <taxon>Clostridium</taxon>
    </lineage>
</organism>
<dbReference type="SUPFAM" id="SSF53300">
    <property type="entry name" value="vWA-like"/>
    <property type="match status" value="1"/>
</dbReference>
<dbReference type="GO" id="GO:0005524">
    <property type="term" value="F:ATP binding"/>
    <property type="evidence" value="ECO:0007669"/>
    <property type="project" value="InterPro"/>
</dbReference>
<dbReference type="Pfam" id="PF07728">
    <property type="entry name" value="AAA_5"/>
    <property type="match status" value="1"/>
</dbReference>
<dbReference type="Pfam" id="PF17863">
    <property type="entry name" value="AAA_lid_2"/>
    <property type="match status" value="1"/>
</dbReference>
<dbReference type="AlphaFoldDB" id="A0A1M5Y407"/>
<dbReference type="Gene3D" id="1.10.8.80">
    <property type="entry name" value="Magnesium chelatase subunit I, C-Terminal domain"/>
    <property type="match status" value="1"/>
</dbReference>
<dbReference type="PROSITE" id="PS50234">
    <property type="entry name" value="VWFA"/>
    <property type="match status" value="1"/>
</dbReference>
<sequence length="646" mass="72417">MKKNSVFPFVAIIGQEKLKRALILNIVNPKIGGVLIFGEKGTAKSTAVRGIEKIVADIKVIDLPLNVTEDRLIGGINIESAISKGIKELEGGILKRANNNILYVDEVNLLSEHIVNCILGASGVNKIEREGLSEEHDCQFILVGTMNPEEGALRAQFLDRFGLYVEVKGCNKALERVEIVKRRLAYEKNPIEYERLWDDEEEILRSEINRAKELMKKVQVKEQAINLAAQLANSANCDGHRGELVLIETAKAIAALDNRNYVNSEDLKEAAELALPHRIKEASKQNNEKKDEKDSEEELEENNSEKEEKGSEEDENSLSEDAQGDEQQEEEKSQLENEENENQPEANNEKEEENHEDSSNLDGNLKEDIFDIGKVFKVKNLNIKIKDNKKREGSGKRTKTKSNTSQGRYIKYKQSKDKVVDLAFDATIRSAAVHQKFRKHNANTAIVIKKSDIKEKVREKRTGATILFVVDASSSMGANKRMTAVKGAIMSLLTDAYEKRDKVGMIAFRKDKAEVLLNVTRSVELAQKQLKSMPTGGKTPLGYGIQKAYEVFKACEKKDKDIVPVMVLVSDGRVNYHGNSKEPLEETLKIAKEIGEKNIQSIVIDCEQSFVKLELAKEISEALKGDYYKIDDLKADEIASAVRNFV</sequence>
<dbReference type="InterPro" id="IPR052989">
    <property type="entry name" value="Mg-chelatase_DI-like"/>
</dbReference>
<comment type="similarity">
    <text evidence="1">Belongs to the Mg-chelatase subunits D/I family.</text>
</comment>
<feature type="compositionally biased region" description="Basic and acidic residues" evidence="2">
    <location>
        <begin position="278"/>
        <end position="293"/>
    </location>
</feature>
<dbReference type="InterPro" id="IPR002035">
    <property type="entry name" value="VWF_A"/>
</dbReference>
<dbReference type="Gene3D" id="3.40.50.300">
    <property type="entry name" value="P-loop containing nucleotide triphosphate hydrolases"/>
    <property type="match status" value="1"/>
</dbReference>
<dbReference type="Gene3D" id="3.40.50.410">
    <property type="entry name" value="von Willebrand factor, type A domain"/>
    <property type="match status" value="1"/>
</dbReference>
<evidence type="ECO:0000259" key="3">
    <source>
        <dbReference type="PROSITE" id="PS50234"/>
    </source>
</evidence>
<dbReference type="OrthoDB" id="9775079at2"/>
<dbReference type="InterPro" id="IPR036465">
    <property type="entry name" value="vWFA_dom_sf"/>
</dbReference>
<dbReference type="InterPro" id="IPR027417">
    <property type="entry name" value="P-loop_NTPase"/>
</dbReference>
<dbReference type="STRING" id="1121306.SAMN02745196_02600"/>
<dbReference type="RefSeq" id="WP_072832444.1">
    <property type="nucleotide sequence ID" value="NZ_FQXP01000011.1"/>
</dbReference>
<dbReference type="PANTHER" id="PTHR35023">
    <property type="entry name" value="CHELATASE-RELATED"/>
    <property type="match status" value="1"/>
</dbReference>
<dbReference type="PANTHER" id="PTHR35023:SF1">
    <property type="entry name" value="MG-PROTOPORPHYRIN IX CHELATASE"/>
    <property type="match status" value="1"/>
</dbReference>
<dbReference type="SUPFAM" id="SSF52540">
    <property type="entry name" value="P-loop containing nucleoside triphosphate hydrolases"/>
    <property type="match status" value="1"/>
</dbReference>
<proteinExistence type="inferred from homology"/>
<evidence type="ECO:0000313" key="4">
    <source>
        <dbReference type="EMBL" id="SHI06233.1"/>
    </source>
</evidence>
<reference evidence="4 5" key="1">
    <citation type="submission" date="2016-11" db="EMBL/GenBank/DDBJ databases">
        <authorList>
            <person name="Jaros S."/>
            <person name="Januszkiewicz K."/>
            <person name="Wedrychowicz H."/>
        </authorList>
    </citation>
    <scope>NUCLEOTIDE SEQUENCE [LARGE SCALE GENOMIC DNA]</scope>
    <source>
        <strain evidence="4 5">DSM 3089</strain>
    </source>
</reference>
<name>A0A1M5Y407_9CLOT</name>
<gene>
    <name evidence="4" type="ORF">SAMN02745196_02600</name>
</gene>
<dbReference type="GO" id="GO:0016887">
    <property type="term" value="F:ATP hydrolysis activity"/>
    <property type="evidence" value="ECO:0007669"/>
    <property type="project" value="InterPro"/>
</dbReference>
<feature type="compositionally biased region" description="Acidic residues" evidence="2">
    <location>
        <begin position="310"/>
        <end position="329"/>
    </location>
</feature>
<protein>
    <submittedName>
        <fullName evidence="4">Magnesium chelatase subunit D</fullName>
    </submittedName>
</protein>
<keyword evidence="5" id="KW-1185">Reference proteome</keyword>
<evidence type="ECO:0000313" key="5">
    <source>
        <dbReference type="Proteomes" id="UP000184526"/>
    </source>
</evidence>
<dbReference type="CDD" id="cd01451">
    <property type="entry name" value="vWA_Magnesium_chelatase"/>
    <property type="match status" value="1"/>
</dbReference>
<dbReference type="InterPro" id="IPR003593">
    <property type="entry name" value="AAA+_ATPase"/>
</dbReference>
<feature type="domain" description="VWFA" evidence="3">
    <location>
        <begin position="465"/>
        <end position="646"/>
    </location>
</feature>
<feature type="compositionally biased region" description="Basic and acidic residues" evidence="2">
    <location>
        <begin position="347"/>
        <end position="363"/>
    </location>
</feature>
<accession>A0A1M5Y407</accession>
<dbReference type="InterPro" id="IPR011704">
    <property type="entry name" value="ATPase_dyneun-rel_AAA"/>
</dbReference>
<dbReference type="InterPro" id="IPR041702">
    <property type="entry name" value="BchD/ChlD_VWA"/>
</dbReference>
<dbReference type="Proteomes" id="UP000184526">
    <property type="component" value="Unassembled WGS sequence"/>
</dbReference>
<evidence type="ECO:0000256" key="2">
    <source>
        <dbReference type="SAM" id="MobiDB-lite"/>
    </source>
</evidence>
<feature type="region of interest" description="Disordered" evidence="2">
    <location>
        <begin position="278"/>
        <end position="363"/>
    </location>
</feature>
<dbReference type="SMART" id="SM00327">
    <property type="entry name" value="VWA"/>
    <property type="match status" value="1"/>
</dbReference>
<dbReference type="InterPro" id="IPR041628">
    <property type="entry name" value="ChlI/MoxR_AAA_lid"/>
</dbReference>
<dbReference type="CDD" id="cd00009">
    <property type="entry name" value="AAA"/>
    <property type="match status" value="1"/>
</dbReference>